<dbReference type="SUPFAM" id="SSF46689">
    <property type="entry name" value="Homeodomain-like"/>
    <property type="match status" value="1"/>
</dbReference>
<sequence>MMQSAKVMPRNYKRKTATRYSLEDLKKAIDDVKTKKLTIGKAAETYNVPKTTIFDHLKKTVVKLPRTGRKPLFTDKQETELVDYIIKCSKLYYGLTIKKIRQIAYQYAQKNKLTHNFDQVKQVAGKDWYYNFMKRHPSLSLRTPEATSLNRITAFNETEVGVFYSNLKTIQDQHHIQPDKIFNVDETGISTVQRNQKIVAVRGQKQVGKATSAERGCTTTVVCAFSAGGQYIPPFFIFKRKRMNPLLLKGSNPNMVGAVSDSGWINESLFVDWLHHFISYAKPSKEDPVLLILDNHESHISLDAYSLCREHGIIMLTLPPHTSHRLQPLDLTYFGPIKTAYNQECENHMADRFGQPITQYDIVELFTNAFNRCSNLQKAASGFRSAGIYPLRPIEFDTIEPNLSQSNALTIMNPSQTIDTITQLTNNQETEVQQVSNADTTAVTQVHSVEDFNNQGSDTVLADSFSENLHEVHLSDIIELPVIPPKVSKRNIRKRKSTILTSTPIKEQLEEKENRKKTKAEESKEKQKKIINKESQIKRLKCSDKGPLKEVKRVLKNFNNIKEFNDPSQNTKKKGNKRNEDFFCIFCEDKYIDPPVEDWIMCYVCGKWAHENCTDGQSTSA</sequence>
<dbReference type="GO" id="GO:0005634">
    <property type="term" value="C:nucleus"/>
    <property type="evidence" value="ECO:0007669"/>
    <property type="project" value="UniProtKB-SubCell"/>
</dbReference>
<dbReference type="InterPro" id="IPR006600">
    <property type="entry name" value="HTH_CenpB_DNA-bd_dom"/>
</dbReference>
<comment type="caution">
    <text evidence="5">The sequence shown here is derived from an EMBL/GenBank/DDBJ whole genome shotgun (WGS) entry which is preliminary data.</text>
</comment>
<feature type="non-terminal residue" evidence="5">
    <location>
        <position position="621"/>
    </location>
</feature>
<organism evidence="5 6">
    <name type="scientific">Leptosia nina</name>
    <dbReference type="NCBI Taxonomy" id="320188"/>
    <lineage>
        <taxon>Eukaryota</taxon>
        <taxon>Metazoa</taxon>
        <taxon>Ecdysozoa</taxon>
        <taxon>Arthropoda</taxon>
        <taxon>Hexapoda</taxon>
        <taxon>Insecta</taxon>
        <taxon>Pterygota</taxon>
        <taxon>Neoptera</taxon>
        <taxon>Endopterygota</taxon>
        <taxon>Lepidoptera</taxon>
        <taxon>Glossata</taxon>
        <taxon>Ditrysia</taxon>
        <taxon>Papilionoidea</taxon>
        <taxon>Pieridae</taxon>
        <taxon>Pierinae</taxon>
        <taxon>Leptosia</taxon>
    </lineage>
</organism>
<comment type="subcellular location">
    <subcellularLocation>
        <location evidence="1">Nucleus</location>
    </subcellularLocation>
</comment>
<reference evidence="5 6" key="1">
    <citation type="submission" date="2023-11" db="EMBL/GenBank/DDBJ databases">
        <authorList>
            <person name="Okamura Y."/>
        </authorList>
    </citation>
    <scope>NUCLEOTIDE SEQUENCE [LARGE SCALE GENOMIC DNA]</scope>
</reference>
<dbReference type="PANTHER" id="PTHR19303:SF74">
    <property type="entry name" value="POGO TRANSPOSABLE ELEMENT WITH KRAB DOMAIN"/>
    <property type="match status" value="1"/>
</dbReference>
<evidence type="ECO:0000313" key="5">
    <source>
        <dbReference type="EMBL" id="CAK1553158.1"/>
    </source>
</evidence>
<dbReference type="PROSITE" id="PS51253">
    <property type="entry name" value="HTH_CENPB"/>
    <property type="match status" value="1"/>
</dbReference>
<dbReference type="InterPro" id="IPR036397">
    <property type="entry name" value="RNaseH_sf"/>
</dbReference>
<dbReference type="InterPro" id="IPR050863">
    <property type="entry name" value="CenT-Element_Derived"/>
</dbReference>
<feature type="domain" description="HTH CENPB-type" evidence="4">
    <location>
        <begin position="65"/>
        <end position="142"/>
    </location>
</feature>
<dbReference type="Pfam" id="PF03221">
    <property type="entry name" value="HTH_Tnp_Tc5"/>
    <property type="match status" value="1"/>
</dbReference>
<proteinExistence type="predicted"/>
<dbReference type="Pfam" id="PF05225">
    <property type="entry name" value="HTH_psq"/>
    <property type="match status" value="1"/>
</dbReference>
<dbReference type="InterPro" id="IPR004875">
    <property type="entry name" value="DDE_SF_endonuclease_dom"/>
</dbReference>
<dbReference type="InterPro" id="IPR007889">
    <property type="entry name" value="HTH_Psq"/>
</dbReference>
<protein>
    <recommendedName>
        <fullName evidence="4">HTH CENPB-type domain-containing protein</fullName>
    </recommendedName>
</protein>
<gene>
    <name evidence="5" type="ORF">LNINA_LOCUS12172</name>
</gene>
<keyword evidence="2" id="KW-0238">DNA-binding</keyword>
<evidence type="ECO:0000256" key="2">
    <source>
        <dbReference type="ARBA" id="ARBA00023125"/>
    </source>
</evidence>
<dbReference type="GO" id="GO:0003677">
    <property type="term" value="F:DNA binding"/>
    <property type="evidence" value="ECO:0007669"/>
    <property type="project" value="UniProtKB-KW"/>
</dbReference>
<name>A0AAV1JYD7_9NEOP</name>
<evidence type="ECO:0000259" key="4">
    <source>
        <dbReference type="PROSITE" id="PS51253"/>
    </source>
</evidence>
<dbReference type="Gene3D" id="3.30.420.10">
    <property type="entry name" value="Ribonuclease H-like superfamily/Ribonuclease H"/>
    <property type="match status" value="1"/>
</dbReference>
<dbReference type="InterPro" id="IPR009057">
    <property type="entry name" value="Homeodomain-like_sf"/>
</dbReference>
<accession>A0AAV1JYD7</accession>
<dbReference type="InterPro" id="IPR011011">
    <property type="entry name" value="Znf_FYVE_PHD"/>
</dbReference>
<keyword evidence="3" id="KW-0539">Nucleus</keyword>
<keyword evidence="6" id="KW-1185">Reference proteome</keyword>
<dbReference type="Proteomes" id="UP001497472">
    <property type="component" value="Unassembled WGS sequence"/>
</dbReference>
<evidence type="ECO:0000256" key="3">
    <source>
        <dbReference type="ARBA" id="ARBA00023242"/>
    </source>
</evidence>
<dbReference type="Gene3D" id="1.10.10.60">
    <property type="entry name" value="Homeodomain-like"/>
    <property type="match status" value="1"/>
</dbReference>
<dbReference type="SUPFAM" id="SSF57903">
    <property type="entry name" value="FYVE/PHD zinc finger"/>
    <property type="match status" value="1"/>
</dbReference>
<evidence type="ECO:0000256" key="1">
    <source>
        <dbReference type="ARBA" id="ARBA00004123"/>
    </source>
</evidence>
<dbReference type="PANTHER" id="PTHR19303">
    <property type="entry name" value="TRANSPOSON"/>
    <property type="match status" value="1"/>
</dbReference>
<evidence type="ECO:0000313" key="6">
    <source>
        <dbReference type="Proteomes" id="UP001497472"/>
    </source>
</evidence>
<dbReference type="AlphaFoldDB" id="A0AAV1JYD7"/>
<dbReference type="Pfam" id="PF03184">
    <property type="entry name" value="DDE_1"/>
    <property type="match status" value="1"/>
</dbReference>
<dbReference type="EMBL" id="CAVLEF010000211">
    <property type="protein sequence ID" value="CAK1553158.1"/>
    <property type="molecule type" value="Genomic_DNA"/>
</dbReference>